<evidence type="ECO:0000313" key="5">
    <source>
        <dbReference type="Proteomes" id="UP000703661"/>
    </source>
</evidence>
<organism evidence="4 5">
    <name type="scientific">Entomortierella chlamydospora</name>
    <dbReference type="NCBI Taxonomy" id="101097"/>
    <lineage>
        <taxon>Eukaryota</taxon>
        <taxon>Fungi</taxon>
        <taxon>Fungi incertae sedis</taxon>
        <taxon>Mucoromycota</taxon>
        <taxon>Mortierellomycotina</taxon>
        <taxon>Mortierellomycetes</taxon>
        <taxon>Mortierellales</taxon>
        <taxon>Mortierellaceae</taxon>
        <taxon>Entomortierella</taxon>
    </lineage>
</organism>
<dbReference type="EMBL" id="JAAAID010000077">
    <property type="protein sequence ID" value="KAG0022992.1"/>
    <property type="molecule type" value="Genomic_DNA"/>
</dbReference>
<comment type="caution">
    <text evidence="4">The sequence shown here is derived from an EMBL/GenBank/DDBJ whole genome shotgun (WGS) entry which is preliminary data.</text>
</comment>
<dbReference type="Gene3D" id="3.30.1230.20">
    <property type="match status" value="1"/>
</dbReference>
<evidence type="ECO:0000256" key="3">
    <source>
        <dbReference type="ARBA" id="ARBA00023274"/>
    </source>
</evidence>
<reference evidence="4" key="1">
    <citation type="journal article" date="2020" name="Fungal Divers.">
        <title>Resolving the Mortierellaceae phylogeny through synthesis of multi-gene phylogenetics and phylogenomics.</title>
        <authorList>
            <person name="Vandepol N."/>
            <person name="Liber J."/>
            <person name="Desiro A."/>
            <person name="Na H."/>
            <person name="Kennedy M."/>
            <person name="Barry K."/>
            <person name="Grigoriev I.V."/>
            <person name="Miller A.N."/>
            <person name="O'Donnell K."/>
            <person name="Stajich J.E."/>
            <person name="Bonito G."/>
        </authorList>
    </citation>
    <scope>NUCLEOTIDE SEQUENCE</scope>
    <source>
        <strain evidence="4">NRRL 2769</strain>
    </source>
</reference>
<dbReference type="AlphaFoldDB" id="A0A9P6T3R5"/>
<dbReference type="FunFam" id="3.30.1230.20:FF:000001">
    <property type="entry name" value="40S ribosomal protein S21"/>
    <property type="match status" value="1"/>
</dbReference>
<evidence type="ECO:0000256" key="2">
    <source>
        <dbReference type="ARBA" id="ARBA00022980"/>
    </source>
</evidence>
<dbReference type="GO" id="GO:0003735">
    <property type="term" value="F:structural constituent of ribosome"/>
    <property type="evidence" value="ECO:0007669"/>
    <property type="project" value="InterPro"/>
</dbReference>
<gene>
    <name evidence="4" type="primary">RPS21_2</name>
    <name evidence="4" type="ORF">BGZ80_010680</name>
</gene>
<dbReference type="GO" id="GO:0042274">
    <property type="term" value="P:ribosomal small subunit biogenesis"/>
    <property type="evidence" value="ECO:0007669"/>
    <property type="project" value="UniProtKB-ARBA"/>
</dbReference>
<dbReference type="PIRSF" id="PIRSF002148">
    <property type="entry name" value="Ribosomal_S21e"/>
    <property type="match status" value="1"/>
</dbReference>
<comment type="similarity">
    <text evidence="1">Belongs to the eukaryotic ribosomal protein eS21 family.</text>
</comment>
<dbReference type="InterPro" id="IPR001931">
    <property type="entry name" value="Ribosomal_eS21"/>
</dbReference>
<feature type="non-terminal residue" evidence="4">
    <location>
        <position position="69"/>
    </location>
</feature>
<dbReference type="Proteomes" id="UP000703661">
    <property type="component" value="Unassembled WGS sequence"/>
</dbReference>
<dbReference type="GO" id="GO:0022626">
    <property type="term" value="C:cytosolic ribosome"/>
    <property type="evidence" value="ECO:0007669"/>
    <property type="project" value="UniProtKB-ARBA"/>
</dbReference>
<dbReference type="GO" id="GO:0006412">
    <property type="term" value="P:translation"/>
    <property type="evidence" value="ECO:0007669"/>
    <property type="project" value="InterPro"/>
</dbReference>
<protein>
    <submittedName>
        <fullName evidence="4">40S ribosomal protein S21</fullName>
    </submittedName>
</protein>
<proteinExistence type="inferred from homology"/>
<keyword evidence="3" id="KW-0687">Ribonucleoprotein</keyword>
<dbReference type="Pfam" id="PF01249">
    <property type="entry name" value="Ribosomal_S21e"/>
    <property type="match status" value="1"/>
</dbReference>
<dbReference type="InterPro" id="IPR038579">
    <property type="entry name" value="Ribosomal_eS21_sf"/>
</dbReference>
<accession>A0A9P6T3R5</accession>
<sequence length="69" mass="7539">SATNRLIGAKDHASVQINIGDVDENGRYTGSFTTYALSGYVRAQAEADDSINRLATKDGLLSMVWNYQK</sequence>
<keyword evidence="5" id="KW-1185">Reference proteome</keyword>
<evidence type="ECO:0000256" key="1">
    <source>
        <dbReference type="ARBA" id="ARBA00010228"/>
    </source>
</evidence>
<name>A0A9P6T3R5_9FUNG</name>
<dbReference type="OrthoDB" id="278325at2759"/>
<dbReference type="GO" id="GO:1990904">
    <property type="term" value="C:ribonucleoprotein complex"/>
    <property type="evidence" value="ECO:0007669"/>
    <property type="project" value="UniProtKB-KW"/>
</dbReference>
<keyword evidence="2 4" id="KW-0689">Ribosomal protein</keyword>
<evidence type="ECO:0000313" key="4">
    <source>
        <dbReference type="EMBL" id="KAG0022992.1"/>
    </source>
</evidence>
<dbReference type="PANTHER" id="PTHR10442">
    <property type="entry name" value="40S RIBOSOMAL PROTEIN S21"/>
    <property type="match status" value="1"/>
</dbReference>